<proteinExistence type="predicted"/>
<keyword evidence="2" id="KW-1185">Reference proteome</keyword>
<dbReference type="Proteomes" id="UP000784294">
    <property type="component" value="Unassembled WGS sequence"/>
</dbReference>
<sequence length="203" mass="23034">MPSDRCQFYQPIWFYAFAEPLFFRLHATHIQARCFLDQTKTPLSTRCSHLRLSTLHTSLSRFSSRQVAPPLGCTYNLVAWRAHMSQQSSPCVDNPRNLVYMSAHGCNLRSILSRCTCAHLVPLREVIFYKLSLVDGRQWSGLELCKLYARNGFIACLCTPELRLSSVCWVTDRKTGLAGAHVVIRENRMLASFPHSVACEPGP</sequence>
<dbReference type="AlphaFoldDB" id="A0A3S5A985"/>
<accession>A0A3S5A985</accession>
<reference evidence="1" key="1">
    <citation type="submission" date="2018-11" db="EMBL/GenBank/DDBJ databases">
        <authorList>
            <consortium name="Pathogen Informatics"/>
        </authorList>
    </citation>
    <scope>NUCLEOTIDE SEQUENCE</scope>
</reference>
<comment type="caution">
    <text evidence="1">The sequence shown here is derived from an EMBL/GenBank/DDBJ whole genome shotgun (WGS) entry which is preliminary data.</text>
</comment>
<protein>
    <submittedName>
        <fullName evidence="1">Uncharacterized protein</fullName>
    </submittedName>
</protein>
<organism evidence="1 2">
    <name type="scientific">Protopolystoma xenopodis</name>
    <dbReference type="NCBI Taxonomy" id="117903"/>
    <lineage>
        <taxon>Eukaryota</taxon>
        <taxon>Metazoa</taxon>
        <taxon>Spiralia</taxon>
        <taxon>Lophotrochozoa</taxon>
        <taxon>Platyhelminthes</taxon>
        <taxon>Monogenea</taxon>
        <taxon>Polyopisthocotylea</taxon>
        <taxon>Polystomatidea</taxon>
        <taxon>Polystomatidae</taxon>
        <taxon>Protopolystoma</taxon>
    </lineage>
</organism>
<name>A0A3S5A985_9PLAT</name>
<dbReference type="EMBL" id="CAAALY010060788">
    <property type="protein sequence ID" value="VEL23230.1"/>
    <property type="molecule type" value="Genomic_DNA"/>
</dbReference>
<gene>
    <name evidence="1" type="ORF">PXEA_LOCUS16670</name>
</gene>
<evidence type="ECO:0000313" key="1">
    <source>
        <dbReference type="EMBL" id="VEL23230.1"/>
    </source>
</evidence>
<evidence type="ECO:0000313" key="2">
    <source>
        <dbReference type="Proteomes" id="UP000784294"/>
    </source>
</evidence>